<organism evidence="2 3">
    <name type="scientific">Rhynchospora pubera</name>
    <dbReference type="NCBI Taxonomy" id="906938"/>
    <lineage>
        <taxon>Eukaryota</taxon>
        <taxon>Viridiplantae</taxon>
        <taxon>Streptophyta</taxon>
        <taxon>Embryophyta</taxon>
        <taxon>Tracheophyta</taxon>
        <taxon>Spermatophyta</taxon>
        <taxon>Magnoliopsida</taxon>
        <taxon>Liliopsida</taxon>
        <taxon>Poales</taxon>
        <taxon>Cyperaceae</taxon>
        <taxon>Cyperoideae</taxon>
        <taxon>Rhynchosporeae</taxon>
        <taxon>Rhynchospora</taxon>
    </lineage>
</organism>
<comment type="caution">
    <text evidence="2">The sequence shown here is derived from an EMBL/GenBank/DDBJ whole genome shotgun (WGS) entry which is preliminary data.</text>
</comment>
<dbReference type="Proteomes" id="UP001140206">
    <property type="component" value="Chromosome 5"/>
</dbReference>
<reference evidence="2" key="1">
    <citation type="submission" date="2022-08" db="EMBL/GenBank/DDBJ databases">
        <authorList>
            <person name="Marques A."/>
        </authorList>
    </citation>
    <scope>NUCLEOTIDE SEQUENCE</scope>
    <source>
        <strain evidence="2">RhyPub2mFocal</strain>
        <tissue evidence="2">Leaves</tissue>
    </source>
</reference>
<dbReference type="PANTHER" id="PTHR31722">
    <property type="entry name" value="OS06G0675200 PROTEIN"/>
    <property type="match status" value="1"/>
</dbReference>
<keyword evidence="3" id="KW-1185">Reference proteome</keyword>
<dbReference type="AlphaFoldDB" id="A0AAV8BQL8"/>
<dbReference type="GO" id="GO:0016301">
    <property type="term" value="F:kinase activity"/>
    <property type="evidence" value="ECO:0007669"/>
    <property type="project" value="UniProtKB-KW"/>
</dbReference>
<feature type="compositionally biased region" description="Polar residues" evidence="1">
    <location>
        <begin position="139"/>
        <end position="150"/>
    </location>
</feature>
<accession>A0AAV8BQL8</accession>
<protein>
    <submittedName>
        <fullName evidence="2">Membrane-associated kinase regulator-like protein</fullName>
    </submittedName>
</protein>
<dbReference type="EMBL" id="JAMFTS010000005">
    <property type="protein sequence ID" value="KAJ4745234.1"/>
    <property type="molecule type" value="Genomic_DNA"/>
</dbReference>
<sequence>MECIKMYNPDHQSHYPIAGPRISFSSDFSLECPPPTAHRNTAGSSDPDFEFSVGSHQMMAADQLFFKGRILPLKDSTSHAHGHRVTTLRDELRTEDRGSSERPPKAIRWKELLGLRKGGHSKRGESKSELESASESESTDVNFRRFSTQEPGMRSQRQDNWTE</sequence>
<evidence type="ECO:0000313" key="2">
    <source>
        <dbReference type="EMBL" id="KAJ4745234.1"/>
    </source>
</evidence>
<name>A0AAV8BQL8_9POAL</name>
<proteinExistence type="predicted"/>
<dbReference type="PANTHER" id="PTHR31722:SF62">
    <property type="entry name" value="EMB|CAB62433.1"/>
    <property type="match status" value="1"/>
</dbReference>
<keyword evidence="2" id="KW-0418">Kinase</keyword>
<evidence type="ECO:0000313" key="3">
    <source>
        <dbReference type="Proteomes" id="UP001140206"/>
    </source>
</evidence>
<keyword evidence="2" id="KW-0808">Transferase</keyword>
<evidence type="ECO:0000256" key="1">
    <source>
        <dbReference type="SAM" id="MobiDB-lite"/>
    </source>
</evidence>
<feature type="compositionally biased region" description="Basic and acidic residues" evidence="1">
    <location>
        <begin position="87"/>
        <end position="114"/>
    </location>
</feature>
<feature type="region of interest" description="Disordered" evidence="1">
    <location>
        <begin position="76"/>
        <end position="163"/>
    </location>
</feature>
<gene>
    <name evidence="2" type="ORF">LUZ62_079639</name>
</gene>